<organism evidence="2 3">
    <name type="scientific">Pseudodesulfovibrio karagichevae</name>
    <dbReference type="NCBI Taxonomy" id="3239305"/>
    <lineage>
        <taxon>Bacteria</taxon>
        <taxon>Pseudomonadati</taxon>
        <taxon>Thermodesulfobacteriota</taxon>
        <taxon>Desulfovibrionia</taxon>
        <taxon>Desulfovibrionales</taxon>
        <taxon>Desulfovibrionaceae</taxon>
    </lineage>
</organism>
<name>A0ABV4K6C3_9BACT</name>
<keyword evidence="1" id="KW-0472">Membrane</keyword>
<keyword evidence="3" id="KW-1185">Reference proteome</keyword>
<feature type="transmembrane region" description="Helical" evidence="1">
    <location>
        <begin position="24"/>
        <end position="44"/>
    </location>
</feature>
<keyword evidence="1" id="KW-0812">Transmembrane</keyword>
<dbReference type="EMBL" id="JBGLYH010000074">
    <property type="protein sequence ID" value="MEZ7198529.1"/>
    <property type="molecule type" value="Genomic_DNA"/>
</dbReference>
<feature type="transmembrane region" description="Helical" evidence="1">
    <location>
        <begin position="185"/>
        <end position="205"/>
    </location>
</feature>
<comment type="caution">
    <text evidence="2">The sequence shown here is derived from an EMBL/GenBank/DDBJ whole genome shotgun (WGS) entry which is preliminary data.</text>
</comment>
<feature type="transmembrane region" description="Helical" evidence="1">
    <location>
        <begin position="119"/>
        <end position="137"/>
    </location>
</feature>
<evidence type="ECO:0000313" key="2">
    <source>
        <dbReference type="EMBL" id="MEZ7198529.1"/>
    </source>
</evidence>
<gene>
    <name evidence="2" type="ORF">AB6M95_17395</name>
</gene>
<dbReference type="RefSeq" id="WP_371388017.1">
    <property type="nucleotide sequence ID" value="NZ_JBGLYH010000074.1"/>
</dbReference>
<evidence type="ECO:0000313" key="3">
    <source>
        <dbReference type="Proteomes" id="UP001568698"/>
    </source>
</evidence>
<sequence>MTIELPCALAGCPAGKRVIIGLTIYYFIIFFVLACWFTYMWAIIQDAISQGVAAHLAETASIKAAATQTATQAAQGQAEQPETLDLMKNVVGTVGTDHPLIAKVVTIGKKPVIVIPDSLAVPAVMASGAFGGLIHAIRSTYFHVIDGDFGQADAIKMFLRPFSGSILALLFYMVLRAGLGDATNSADAGAGIIFYVAVGGIVGMFTDQTVSKLKKIAEAILTKPEAEQEKQAEGGQS</sequence>
<keyword evidence="1" id="KW-1133">Transmembrane helix</keyword>
<reference evidence="2 3" key="1">
    <citation type="submission" date="2024-08" db="EMBL/GenBank/DDBJ databases">
        <title>Sulfate-reducing bacteria isolated from formation water of the oil field in Kazakhstan and description of Pseudodesulfovibrio sp.</title>
        <authorList>
            <person name="Bidzhieva S.K."/>
            <person name="Tourova T.P."/>
            <person name="Grouzdev D.S."/>
            <person name="Beletsky A.V."/>
            <person name="Sokolova D.S."/>
            <person name="Samigullina S.R."/>
            <person name="Poltaraus A.B."/>
            <person name="Avtukh A.N."/>
            <person name="Tereshina V.M."/>
            <person name="Zhaparov N.S."/>
            <person name="Mardanov A.V."/>
            <person name="Nazina T.N."/>
        </authorList>
    </citation>
    <scope>NUCLEOTIDE SEQUENCE [LARGE SCALE GENOMIC DNA]</scope>
    <source>
        <strain evidence="2 3">9FUS</strain>
    </source>
</reference>
<feature type="transmembrane region" description="Helical" evidence="1">
    <location>
        <begin position="158"/>
        <end position="179"/>
    </location>
</feature>
<proteinExistence type="predicted"/>
<protein>
    <submittedName>
        <fullName evidence="2">Uncharacterized protein</fullName>
    </submittedName>
</protein>
<evidence type="ECO:0000256" key="1">
    <source>
        <dbReference type="SAM" id="Phobius"/>
    </source>
</evidence>
<dbReference type="Proteomes" id="UP001568698">
    <property type="component" value="Unassembled WGS sequence"/>
</dbReference>
<accession>A0ABV4K6C3</accession>